<evidence type="ECO:0000313" key="2">
    <source>
        <dbReference type="Proteomes" id="UP000034835"/>
    </source>
</evidence>
<evidence type="ECO:0000313" key="1">
    <source>
        <dbReference type="EMBL" id="KKT72762.1"/>
    </source>
</evidence>
<proteinExistence type="predicted"/>
<protein>
    <recommendedName>
        <fullName evidence="3">Phage protein, HK97 gp10 family</fullName>
    </recommendedName>
</protein>
<dbReference type="Proteomes" id="UP000034835">
    <property type="component" value="Unassembled WGS sequence"/>
</dbReference>
<comment type="caution">
    <text evidence="1">The sequence shown here is derived from an EMBL/GenBank/DDBJ whole genome shotgun (WGS) entry which is preliminary data.</text>
</comment>
<reference evidence="1 2" key="1">
    <citation type="journal article" date="2015" name="Nature">
        <title>rRNA introns, odd ribosomes, and small enigmatic genomes across a large radiation of phyla.</title>
        <authorList>
            <person name="Brown C.T."/>
            <person name="Hug L.A."/>
            <person name="Thomas B.C."/>
            <person name="Sharon I."/>
            <person name="Castelle C.J."/>
            <person name="Singh A."/>
            <person name="Wilkins M.J."/>
            <person name="Williams K.H."/>
            <person name="Banfield J.F."/>
        </authorList>
    </citation>
    <scope>NUCLEOTIDE SEQUENCE [LARGE SCALE GENOMIC DNA]</scope>
</reference>
<gene>
    <name evidence="1" type="ORF">UW68_C0026G0011</name>
</gene>
<dbReference type="EMBL" id="LCJG01000026">
    <property type="protein sequence ID" value="KKT72762.1"/>
    <property type="molecule type" value="Genomic_DNA"/>
</dbReference>
<dbReference type="AlphaFoldDB" id="A0A0G1LVD1"/>
<dbReference type="STRING" id="1618384.UW68_C0026G0011"/>
<organism evidence="1 2">
    <name type="scientific">Candidatus Collierbacteria bacterium GW2011_GWB1_44_6</name>
    <dbReference type="NCBI Taxonomy" id="1618384"/>
    <lineage>
        <taxon>Bacteria</taxon>
        <taxon>Candidatus Collieribacteriota</taxon>
    </lineage>
</organism>
<accession>A0A0G1LVD1</accession>
<sequence>MPFVKIEGLDELERAVDRNPEKTRTELNRFFIRGLAEYRRGINNNPWRMGMSGGGAPKKSGYLRDSHTDKIQAYRASIGPTALYAPYVHGVEGYPRKRSYQLRPWLDSVKTDKQKDIDELAMKMLDNIVKDLAK</sequence>
<name>A0A0G1LVD1_9BACT</name>
<evidence type="ECO:0008006" key="3">
    <source>
        <dbReference type="Google" id="ProtNLM"/>
    </source>
</evidence>